<dbReference type="PANTHER" id="PTHR33841">
    <property type="entry name" value="DNA METHYLTRANSFERASE YEEA-RELATED"/>
    <property type="match status" value="1"/>
</dbReference>
<keyword evidence="2 6" id="KW-0489">Methyltransferase</keyword>
<gene>
    <name evidence="6" type="ORF">F8M49_01080</name>
</gene>
<feature type="domain" description="DNA methylase adenine-specific" evidence="5">
    <location>
        <begin position="310"/>
        <end position="498"/>
    </location>
</feature>
<keyword evidence="6" id="KW-0540">Nuclease</keyword>
<reference evidence="6 7" key="1">
    <citation type="submission" date="2019-10" db="EMBL/GenBank/DDBJ databases">
        <title>Draft Genome Assembly of Rhodococcus zopfii DSM44189.</title>
        <authorList>
            <person name="Sutton J.M."/>
            <person name="Akob D.M."/>
            <person name="Bushman T.J."/>
        </authorList>
    </citation>
    <scope>NUCLEOTIDE SEQUENCE [LARGE SCALE GENOMIC DNA]</scope>
    <source>
        <strain evidence="6 7">DSM 44189</strain>
    </source>
</reference>
<dbReference type="PANTHER" id="PTHR33841:SF1">
    <property type="entry name" value="DNA METHYLTRANSFERASE A"/>
    <property type="match status" value="1"/>
</dbReference>
<evidence type="ECO:0000313" key="7">
    <source>
        <dbReference type="Proteomes" id="UP001275440"/>
    </source>
</evidence>
<dbReference type="GO" id="GO:0032259">
    <property type="term" value="P:methylation"/>
    <property type="evidence" value="ECO:0007669"/>
    <property type="project" value="UniProtKB-KW"/>
</dbReference>
<dbReference type="InterPro" id="IPR003356">
    <property type="entry name" value="DNA_methylase_A-5"/>
</dbReference>
<dbReference type="SUPFAM" id="SSF53335">
    <property type="entry name" value="S-adenosyl-L-methionine-dependent methyltransferases"/>
    <property type="match status" value="1"/>
</dbReference>
<accession>A0ABU3WK53</accession>
<dbReference type="Pfam" id="PF02384">
    <property type="entry name" value="N6_Mtase"/>
    <property type="match status" value="1"/>
</dbReference>
<evidence type="ECO:0000256" key="1">
    <source>
        <dbReference type="ARBA" id="ARBA00011900"/>
    </source>
</evidence>
<sequence>MTTFADLVAEYGATAKSKLSGPGEREALLSAPVATFVERVGALAGHLVVAHNEVMELDGTVRPDFGVRVNGVLTGHIELKAPGVSLDPSTYRKTSHNFRQWQRLKELPNLLHTNGTEWRLWRFGELVDNPVHIHSDDLRKTRGSLTAPSRLELIINSFLAWSPSPIVSVGKLVETLAPLARMLREEVLEALRAEKAAVKSGADKDLQPFTGMAKDWRAMLFPQAKNDEFADGFAQTVVFALVLAVSEGIDIGSADLHQIAQRLESHHTLMGRALNLLTAHIKDTPTGTAVEMISRTLSGAIWERISGSGDDIYLHLYEHFLGVYDPERRRGSGSYYTPVEVVDAMVRLTDEALKLYFNRPQGLRNPNVAIVDPAMGTGTYPLSVLRQVATSAAQQYGPAAASEAVASAVERLYGLELQSGPFSVAELRITSALRDLGAELPETGLNLFVADTLEDPESGSRTQLSYTLQLIAQQRRRANAMKRDVNVQVVIGNPPYRERAGGDGGLARKWYGS</sequence>
<dbReference type="GO" id="GO:0004519">
    <property type="term" value="F:endonuclease activity"/>
    <property type="evidence" value="ECO:0007669"/>
    <property type="project" value="UniProtKB-KW"/>
</dbReference>
<organism evidence="6 7">
    <name type="scientific">Rhodococcus zopfii</name>
    <dbReference type="NCBI Taxonomy" id="43772"/>
    <lineage>
        <taxon>Bacteria</taxon>
        <taxon>Bacillati</taxon>
        <taxon>Actinomycetota</taxon>
        <taxon>Actinomycetes</taxon>
        <taxon>Mycobacteriales</taxon>
        <taxon>Nocardiaceae</taxon>
        <taxon>Rhodococcus</taxon>
    </lineage>
</organism>
<comment type="catalytic activity">
    <reaction evidence="4">
        <text>a 2'-deoxyadenosine in DNA + S-adenosyl-L-methionine = an N(6)-methyl-2'-deoxyadenosine in DNA + S-adenosyl-L-homocysteine + H(+)</text>
        <dbReference type="Rhea" id="RHEA:15197"/>
        <dbReference type="Rhea" id="RHEA-COMP:12418"/>
        <dbReference type="Rhea" id="RHEA-COMP:12419"/>
        <dbReference type="ChEBI" id="CHEBI:15378"/>
        <dbReference type="ChEBI" id="CHEBI:57856"/>
        <dbReference type="ChEBI" id="CHEBI:59789"/>
        <dbReference type="ChEBI" id="CHEBI:90615"/>
        <dbReference type="ChEBI" id="CHEBI:90616"/>
        <dbReference type="EC" id="2.1.1.72"/>
    </reaction>
</comment>
<name>A0ABU3WK53_9NOCA</name>
<dbReference type="GO" id="GO:0008168">
    <property type="term" value="F:methyltransferase activity"/>
    <property type="evidence" value="ECO:0007669"/>
    <property type="project" value="UniProtKB-KW"/>
</dbReference>
<dbReference type="EC" id="2.1.1.72" evidence="1"/>
<evidence type="ECO:0000256" key="4">
    <source>
        <dbReference type="ARBA" id="ARBA00047942"/>
    </source>
</evidence>
<dbReference type="EMBL" id="WBMO01000001">
    <property type="protein sequence ID" value="MDV2474345.1"/>
    <property type="molecule type" value="Genomic_DNA"/>
</dbReference>
<dbReference type="InterPro" id="IPR029063">
    <property type="entry name" value="SAM-dependent_MTases_sf"/>
</dbReference>
<proteinExistence type="predicted"/>
<keyword evidence="3" id="KW-0808">Transferase</keyword>
<keyword evidence="6" id="KW-0255">Endonuclease</keyword>
<dbReference type="Proteomes" id="UP001275440">
    <property type="component" value="Unassembled WGS sequence"/>
</dbReference>
<evidence type="ECO:0000259" key="5">
    <source>
        <dbReference type="Pfam" id="PF02384"/>
    </source>
</evidence>
<keyword evidence="7" id="KW-1185">Reference proteome</keyword>
<comment type="caution">
    <text evidence="6">The sequence shown here is derived from an EMBL/GenBank/DDBJ whole genome shotgun (WGS) entry which is preliminary data.</text>
</comment>
<dbReference type="PRINTS" id="PR00507">
    <property type="entry name" value="N12N6MTFRASE"/>
</dbReference>
<protein>
    <recommendedName>
        <fullName evidence="1">site-specific DNA-methyltransferase (adenine-specific)</fullName>
        <ecNumber evidence="1">2.1.1.72</ecNumber>
    </recommendedName>
</protein>
<dbReference type="Gene3D" id="3.40.50.150">
    <property type="entry name" value="Vaccinia Virus protein VP39"/>
    <property type="match status" value="1"/>
</dbReference>
<evidence type="ECO:0000313" key="6">
    <source>
        <dbReference type="EMBL" id="MDV2474345.1"/>
    </source>
</evidence>
<dbReference type="InterPro" id="IPR050953">
    <property type="entry name" value="N4_N6_ade-DNA_methylase"/>
</dbReference>
<keyword evidence="6" id="KW-0378">Hydrolase</keyword>
<evidence type="ECO:0000256" key="3">
    <source>
        <dbReference type="ARBA" id="ARBA00022679"/>
    </source>
</evidence>
<evidence type="ECO:0000256" key="2">
    <source>
        <dbReference type="ARBA" id="ARBA00022603"/>
    </source>
</evidence>